<dbReference type="InterPro" id="IPR051649">
    <property type="entry name" value="CUT_Homeobox"/>
</dbReference>
<dbReference type="CDD" id="cd00086">
    <property type="entry name" value="homeodomain"/>
    <property type="match status" value="1"/>
</dbReference>
<name>A0A811K728_9BILA</name>
<dbReference type="SMART" id="SM01109">
    <property type="entry name" value="CUT"/>
    <property type="match status" value="1"/>
</dbReference>
<feature type="compositionally biased region" description="Polar residues" evidence="11">
    <location>
        <begin position="21"/>
        <end position="36"/>
    </location>
</feature>
<evidence type="ECO:0000256" key="8">
    <source>
        <dbReference type="PROSITE-ProRule" id="PRU00108"/>
    </source>
</evidence>
<gene>
    <name evidence="14" type="ORF">BOKJ2_LOCUS3551</name>
</gene>
<comment type="similarity">
    <text evidence="2 10">Belongs to the CUT homeobox family.</text>
</comment>
<dbReference type="InterPro" id="IPR009057">
    <property type="entry name" value="Homeodomain-like_sf"/>
</dbReference>
<evidence type="ECO:0000256" key="5">
    <source>
        <dbReference type="ARBA" id="ARBA00023155"/>
    </source>
</evidence>
<feature type="domain" description="Homeobox" evidence="12">
    <location>
        <begin position="224"/>
        <end position="284"/>
    </location>
</feature>
<dbReference type="InterPro" id="IPR001356">
    <property type="entry name" value="HD"/>
</dbReference>
<dbReference type="GO" id="GO:0000978">
    <property type="term" value="F:RNA polymerase II cis-regulatory region sequence-specific DNA binding"/>
    <property type="evidence" value="ECO:0007669"/>
    <property type="project" value="TreeGrafter"/>
</dbReference>
<dbReference type="PANTHER" id="PTHR14057">
    <property type="entry name" value="TRANSCRIPTION FACTOR ONECUT"/>
    <property type="match status" value="1"/>
</dbReference>
<dbReference type="SMART" id="SM00389">
    <property type="entry name" value="HOX"/>
    <property type="match status" value="1"/>
</dbReference>
<feature type="compositionally biased region" description="Polar residues" evidence="11">
    <location>
        <begin position="214"/>
        <end position="224"/>
    </location>
</feature>
<evidence type="ECO:0000256" key="3">
    <source>
        <dbReference type="ARBA" id="ARBA00023015"/>
    </source>
</evidence>
<comment type="subcellular location">
    <subcellularLocation>
        <location evidence="1 8 9">Nucleus</location>
    </subcellularLocation>
</comment>
<dbReference type="Gene3D" id="1.10.260.40">
    <property type="entry name" value="lambda repressor-like DNA-binding domains"/>
    <property type="match status" value="1"/>
</dbReference>
<evidence type="ECO:0000256" key="1">
    <source>
        <dbReference type="ARBA" id="ARBA00004123"/>
    </source>
</evidence>
<protein>
    <recommendedName>
        <fullName evidence="10">One cut domain family member</fullName>
    </recommendedName>
</protein>
<evidence type="ECO:0000256" key="10">
    <source>
        <dbReference type="RuleBase" id="RU361129"/>
    </source>
</evidence>
<dbReference type="GO" id="GO:0000981">
    <property type="term" value="F:DNA-binding transcription factor activity, RNA polymerase II-specific"/>
    <property type="evidence" value="ECO:0007669"/>
    <property type="project" value="TreeGrafter"/>
</dbReference>
<dbReference type="Gene3D" id="1.10.10.60">
    <property type="entry name" value="Homeodomain-like"/>
    <property type="match status" value="1"/>
</dbReference>
<dbReference type="Proteomes" id="UP000614601">
    <property type="component" value="Unassembled WGS sequence"/>
</dbReference>
<dbReference type="OrthoDB" id="10068888at2759"/>
<evidence type="ECO:0000256" key="4">
    <source>
        <dbReference type="ARBA" id="ARBA00023125"/>
    </source>
</evidence>
<dbReference type="EMBL" id="CAJFDH010000002">
    <property type="protein sequence ID" value="CAD5211152.1"/>
    <property type="molecule type" value="Genomic_DNA"/>
</dbReference>
<dbReference type="InterPro" id="IPR003350">
    <property type="entry name" value="CUT_dom"/>
</dbReference>
<dbReference type="EMBL" id="CAJFCW020000002">
    <property type="protein sequence ID" value="CAG9092769.1"/>
    <property type="molecule type" value="Genomic_DNA"/>
</dbReference>
<evidence type="ECO:0000256" key="6">
    <source>
        <dbReference type="ARBA" id="ARBA00023163"/>
    </source>
</evidence>
<evidence type="ECO:0000259" key="12">
    <source>
        <dbReference type="PROSITE" id="PS50071"/>
    </source>
</evidence>
<proteinExistence type="inferred from homology"/>
<dbReference type="Pfam" id="PF02376">
    <property type="entry name" value="CUT"/>
    <property type="match status" value="1"/>
</dbReference>
<comment type="caution">
    <text evidence="14">The sequence shown here is derived from an EMBL/GenBank/DDBJ whole genome shotgun (WGS) entry which is preliminary data.</text>
</comment>
<feature type="region of interest" description="Disordered" evidence="11">
    <location>
        <begin position="1"/>
        <end position="36"/>
    </location>
</feature>
<dbReference type="SUPFAM" id="SSF47413">
    <property type="entry name" value="lambda repressor-like DNA-binding domains"/>
    <property type="match status" value="1"/>
</dbReference>
<sequence length="313" mass="35958">MSQPMKTEPDSESEIIVPEPETSSPGKSGVSVVTSTKNNKDYQNSLLDETINSVAHRTPANEVPAEADLYDEPRYFTHTDVPKARRLAFREDLDENTILNAVIADEAYIDTSDLAQRVLYELKQYSIPQSLFAEKILCRSQGTLSDLLRNPRPWTEMKSGKETYRRMFNWLQQPLHVRLSILNLYDISGVPPNALKPLPPPDLKRKMQPPSPEHSPNTSTSSWVPTKKQRFLFTEKQKSTLNTIFNAYPRISKDLQDKIADKLGIDTNTVGNFFMNARRRSKIQQQRRPEYEHEYVTEQYEDEPVDVTELSNV</sequence>
<keyword evidence="5 8" id="KW-0371">Homeobox</keyword>
<dbReference type="Pfam" id="PF00046">
    <property type="entry name" value="Homeodomain"/>
    <property type="match status" value="1"/>
</dbReference>
<keyword evidence="15" id="KW-1185">Reference proteome</keyword>
<keyword evidence="4 8" id="KW-0238">DNA-binding</keyword>
<dbReference type="InterPro" id="IPR010982">
    <property type="entry name" value="Lambda_DNA-bd_dom_sf"/>
</dbReference>
<evidence type="ECO:0000256" key="9">
    <source>
        <dbReference type="RuleBase" id="RU000682"/>
    </source>
</evidence>
<evidence type="ECO:0000259" key="13">
    <source>
        <dbReference type="PROSITE" id="PS51042"/>
    </source>
</evidence>
<reference evidence="14" key="1">
    <citation type="submission" date="2020-09" db="EMBL/GenBank/DDBJ databases">
        <authorList>
            <person name="Kikuchi T."/>
        </authorList>
    </citation>
    <scope>NUCLEOTIDE SEQUENCE</scope>
    <source>
        <strain evidence="14">SH1</strain>
    </source>
</reference>
<keyword evidence="7 8" id="KW-0539">Nucleus</keyword>
<dbReference type="Proteomes" id="UP000783686">
    <property type="component" value="Unassembled WGS sequence"/>
</dbReference>
<dbReference type="GO" id="GO:0005634">
    <property type="term" value="C:nucleus"/>
    <property type="evidence" value="ECO:0007669"/>
    <property type="project" value="UniProtKB-SubCell"/>
</dbReference>
<dbReference type="FunFam" id="1.10.260.40:FF:000005">
    <property type="entry name" value="One cut domain family member"/>
    <property type="match status" value="1"/>
</dbReference>
<dbReference type="SUPFAM" id="SSF46689">
    <property type="entry name" value="Homeodomain-like"/>
    <property type="match status" value="1"/>
</dbReference>
<feature type="DNA-binding region" description="Homeobox" evidence="8">
    <location>
        <begin position="226"/>
        <end position="285"/>
    </location>
</feature>
<dbReference type="PROSITE" id="PS51042">
    <property type="entry name" value="CUT"/>
    <property type="match status" value="1"/>
</dbReference>
<evidence type="ECO:0000256" key="2">
    <source>
        <dbReference type="ARBA" id="ARBA00008190"/>
    </source>
</evidence>
<dbReference type="PROSITE" id="PS50071">
    <property type="entry name" value="HOMEOBOX_2"/>
    <property type="match status" value="1"/>
</dbReference>
<feature type="domain" description="CUT" evidence="13">
    <location>
        <begin position="100"/>
        <end position="186"/>
    </location>
</feature>
<evidence type="ECO:0000313" key="15">
    <source>
        <dbReference type="Proteomes" id="UP000614601"/>
    </source>
</evidence>
<keyword evidence="6 10" id="KW-0804">Transcription</keyword>
<evidence type="ECO:0000313" key="14">
    <source>
        <dbReference type="EMBL" id="CAD5211152.1"/>
    </source>
</evidence>
<accession>A0A811K728</accession>
<evidence type="ECO:0000256" key="11">
    <source>
        <dbReference type="SAM" id="MobiDB-lite"/>
    </source>
</evidence>
<keyword evidence="3 10" id="KW-0805">Transcription regulation</keyword>
<organism evidence="14 15">
    <name type="scientific">Bursaphelenchus okinawaensis</name>
    <dbReference type="NCBI Taxonomy" id="465554"/>
    <lineage>
        <taxon>Eukaryota</taxon>
        <taxon>Metazoa</taxon>
        <taxon>Ecdysozoa</taxon>
        <taxon>Nematoda</taxon>
        <taxon>Chromadorea</taxon>
        <taxon>Rhabditida</taxon>
        <taxon>Tylenchina</taxon>
        <taxon>Tylenchomorpha</taxon>
        <taxon>Aphelenchoidea</taxon>
        <taxon>Aphelenchoididae</taxon>
        <taxon>Bursaphelenchus</taxon>
    </lineage>
</organism>
<dbReference type="AlphaFoldDB" id="A0A811K728"/>
<feature type="region of interest" description="Disordered" evidence="11">
    <location>
        <begin position="196"/>
        <end position="226"/>
    </location>
</feature>
<evidence type="ECO:0000256" key="7">
    <source>
        <dbReference type="ARBA" id="ARBA00023242"/>
    </source>
</evidence>
<dbReference type="PANTHER" id="PTHR14057:SF32">
    <property type="entry name" value="HOMEOBOX PROTEIN CEH-21-RELATED"/>
    <property type="match status" value="1"/>
</dbReference>